<evidence type="ECO:0000313" key="2">
    <source>
        <dbReference type="EMBL" id="GHF11664.1"/>
    </source>
</evidence>
<evidence type="ECO:0000256" key="1">
    <source>
        <dbReference type="SAM" id="Phobius"/>
    </source>
</evidence>
<dbReference type="AlphaFoldDB" id="A0A8J3GPV5"/>
<protein>
    <recommendedName>
        <fullName evidence="4">Transmembrane protein</fullName>
    </recommendedName>
</protein>
<dbReference type="RefSeq" id="WP_191282373.1">
    <property type="nucleotide sequence ID" value="NZ_BNAI01000001.1"/>
</dbReference>
<evidence type="ECO:0000313" key="3">
    <source>
        <dbReference type="Proteomes" id="UP000617531"/>
    </source>
</evidence>
<keyword evidence="3" id="KW-1185">Reference proteome</keyword>
<dbReference type="Proteomes" id="UP000617531">
    <property type="component" value="Unassembled WGS sequence"/>
</dbReference>
<reference evidence="2" key="2">
    <citation type="submission" date="2020-09" db="EMBL/GenBank/DDBJ databases">
        <authorList>
            <person name="Sun Q."/>
            <person name="Zhou Y."/>
        </authorList>
    </citation>
    <scope>NUCLEOTIDE SEQUENCE</scope>
    <source>
        <strain evidence="2">CGMCC 1.16548</strain>
    </source>
</reference>
<organism evidence="2 3">
    <name type="scientific">Pseudolysinimonas yzui</name>
    <dbReference type="NCBI Taxonomy" id="2708254"/>
    <lineage>
        <taxon>Bacteria</taxon>
        <taxon>Bacillati</taxon>
        <taxon>Actinomycetota</taxon>
        <taxon>Actinomycetes</taxon>
        <taxon>Micrococcales</taxon>
        <taxon>Microbacteriaceae</taxon>
        <taxon>Pseudolysinimonas</taxon>
    </lineage>
</organism>
<name>A0A8J3GPV5_9MICO</name>
<gene>
    <name evidence="2" type="ORF">GCM10011600_11230</name>
</gene>
<dbReference type="EMBL" id="BNAI01000001">
    <property type="protein sequence ID" value="GHF11664.1"/>
    <property type="molecule type" value="Genomic_DNA"/>
</dbReference>
<keyword evidence="1" id="KW-1133">Transmembrane helix</keyword>
<accession>A0A8J3GPV5</accession>
<keyword evidence="1" id="KW-0472">Membrane</keyword>
<evidence type="ECO:0008006" key="4">
    <source>
        <dbReference type="Google" id="ProtNLM"/>
    </source>
</evidence>
<feature type="transmembrane region" description="Helical" evidence="1">
    <location>
        <begin position="42"/>
        <end position="69"/>
    </location>
</feature>
<keyword evidence="1" id="KW-0812">Transmembrane</keyword>
<comment type="caution">
    <text evidence="2">The sequence shown here is derived from an EMBL/GenBank/DDBJ whole genome shotgun (WGS) entry which is preliminary data.</text>
</comment>
<sequence length="101" mass="10424">MHSSRVLGVVALTAIIVAAISFAVVDVTITAGCDEGPCNGGIPIVAITFAALGALAALVSVIPAVSWIVEAIRTARAASHEEDRELARAARARPLYTDEEL</sequence>
<reference evidence="2" key="1">
    <citation type="journal article" date="2014" name="Int. J. Syst. Evol. Microbiol.">
        <title>Complete genome sequence of Corynebacterium casei LMG S-19264T (=DSM 44701T), isolated from a smear-ripened cheese.</title>
        <authorList>
            <consortium name="US DOE Joint Genome Institute (JGI-PGF)"/>
            <person name="Walter F."/>
            <person name="Albersmeier A."/>
            <person name="Kalinowski J."/>
            <person name="Ruckert C."/>
        </authorList>
    </citation>
    <scope>NUCLEOTIDE SEQUENCE</scope>
    <source>
        <strain evidence="2">CGMCC 1.16548</strain>
    </source>
</reference>
<proteinExistence type="predicted"/>